<evidence type="ECO:0000259" key="5">
    <source>
        <dbReference type="PROSITE" id="PS51770"/>
    </source>
</evidence>
<comment type="similarity">
    <text evidence="1">Belongs to the acyl coenzyme A hydrolase family.</text>
</comment>
<evidence type="ECO:0000256" key="3">
    <source>
        <dbReference type="PROSITE-ProRule" id="PRU01106"/>
    </source>
</evidence>
<dbReference type="GO" id="GO:0006637">
    <property type="term" value="P:acyl-CoA metabolic process"/>
    <property type="evidence" value="ECO:0007669"/>
    <property type="project" value="TreeGrafter"/>
</dbReference>
<proteinExistence type="inferred from homology"/>
<dbReference type="InterPro" id="IPR006683">
    <property type="entry name" value="Thioestr_dom"/>
</dbReference>
<dbReference type="Gene3D" id="3.10.129.10">
    <property type="entry name" value="Hotdog Thioesterase"/>
    <property type="match status" value="1"/>
</dbReference>
<sequence length="255" mass="27481">MIPHHQAMPAKPASDSYTIKASIVLPPDTNHHGTIFGGKLMAYIDDVATIAATRHARRPVVTASTDSVDFLHPVKKGDAVCLSAFVTWAHKTSMEIFVRVVTEDLLSGERKVCATSFLTFVALGEDGRPAEVAPVIPETLEEQRLHETAAERKQARQVRRKESKLFAEVLGPDFSLRKAKQTLDEKRASRPQRVGGRSAARAGLEPAGARLQPREEPAAGSGAPAGPRPAGRLAAADAPAPRLTEAYANAWGSEW</sequence>
<dbReference type="SUPFAM" id="SSF54637">
    <property type="entry name" value="Thioesterase/thiol ester dehydrase-isomerase"/>
    <property type="match status" value="1"/>
</dbReference>
<protein>
    <submittedName>
        <fullName evidence="6">Acyl-CoA hydrolase</fullName>
        <ecNumber evidence="6">3.1.2.20</ecNumber>
    </submittedName>
</protein>
<evidence type="ECO:0000256" key="4">
    <source>
        <dbReference type="SAM" id="MobiDB-lite"/>
    </source>
</evidence>
<dbReference type="Proteomes" id="UP000234789">
    <property type="component" value="Unassembled WGS sequence"/>
</dbReference>
<evidence type="ECO:0000313" key="6">
    <source>
        <dbReference type="EMBL" id="PLT44217.1"/>
    </source>
</evidence>
<dbReference type="CDD" id="cd03442">
    <property type="entry name" value="BFIT_BACH"/>
    <property type="match status" value="1"/>
</dbReference>
<dbReference type="GO" id="GO:0052816">
    <property type="term" value="F:long-chain fatty acyl-CoA hydrolase activity"/>
    <property type="evidence" value="ECO:0007669"/>
    <property type="project" value="TreeGrafter"/>
</dbReference>
<keyword evidence="7" id="KW-1185">Reference proteome</keyword>
<feature type="compositionally biased region" description="Low complexity" evidence="4">
    <location>
        <begin position="218"/>
        <end position="241"/>
    </location>
</feature>
<reference evidence="6 7" key="1">
    <citation type="submission" date="2017-05" db="EMBL/GenBank/DDBJ databases">
        <title>Functional genome analysis of Paenibacillus pasadenensis strain R16: insights on endophytic life style and antifungal activity.</title>
        <authorList>
            <person name="Passera A."/>
            <person name="Marcolungo L."/>
            <person name="Casati P."/>
            <person name="Brasca M."/>
            <person name="Quaglino F."/>
            <person name="Delledonne M."/>
        </authorList>
    </citation>
    <scope>NUCLEOTIDE SEQUENCE [LARGE SCALE GENOMIC DNA]</scope>
    <source>
        <strain evidence="6 7">R16</strain>
    </source>
</reference>
<dbReference type="AlphaFoldDB" id="A0A2N5N1K2"/>
<accession>A0A2N5N1K2</accession>
<evidence type="ECO:0000256" key="1">
    <source>
        <dbReference type="ARBA" id="ARBA00010458"/>
    </source>
</evidence>
<dbReference type="Pfam" id="PF03061">
    <property type="entry name" value="4HBT"/>
    <property type="match status" value="1"/>
</dbReference>
<dbReference type="PANTHER" id="PTHR11049">
    <property type="entry name" value="ACYL COENZYME A THIOESTER HYDROLASE"/>
    <property type="match status" value="1"/>
</dbReference>
<dbReference type="GO" id="GO:0009062">
    <property type="term" value="P:fatty acid catabolic process"/>
    <property type="evidence" value="ECO:0007669"/>
    <property type="project" value="TreeGrafter"/>
</dbReference>
<comment type="caution">
    <text evidence="6">The sequence shown here is derived from an EMBL/GenBank/DDBJ whole genome shotgun (WGS) entry which is preliminary data.</text>
</comment>
<feature type="domain" description="HotDog ACOT-type" evidence="5">
    <location>
        <begin position="14"/>
        <end position="126"/>
    </location>
</feature>
<dbReference type="InterPro" id="IPR033120">
    <property type="entry name" value="HOTDOG_ACOT"/>
</dbReference>
<gene>
    <name evidence="6" type="ORF">B8V81_2648</name>
</gene>
<name>A0A2N5N1K2_9BACL</name>
<evidence type="ECO:0000256" key="2">
    <source>
        <dbReference type="ARBA" id="ARBA00022801"/>
    </source>
</evidence>
<dbReference type="GO" id="GO:0005829">
    <property type="term" value="C:cytosol"/>
    <property type="evidence" value="ECO:0007669"/>
    <property type="project" value="TreeGrafter"/>
</dbReference>
<keyword evidence="2 3" id="KW-0378">Hydrolase</keyword>
<dbReference type="PANTHER" id="PTHR11049:SF24">
    <property type="entry name" value="CYTOSOLIC ACYL COENZYME A THIOESTER HYDROLASE"/>
    <property type="match status" value="1"/>
</dbReference>
<organism evidence="6 7">
    <name type="scientific">Paenibacillus pasadenensis</name>
    <dbReference type="NCBI Taxonomy" id="217090"/>
    <lineage>
        <taxon>Bacteria</taxon>
        <taxon>Bacillati</taxon>
        <taxon>Bacillota</taxon>
        <taxon>Bacilli</taxon>
        <taxon>Bacillales</taxon>
        <taxon>Paenibacillaceae</taxon>
        <taxon>Paenibacillus</taxon>
    </lineage>
</organism>
<dbReference type="EC" id="3.1.2.20" evidence="6"/>
<dbReference type="PROSITE" id="PS51770">
    <property type="entry name" value="HOTDOG_ACOT"/>
    <property type="match status" value="1"/>
</dbReference>
<evidence type="ECO:0000313" key="7">
    <source>
        <dbReference type="Proteomes" id="UP000234789"/>
    </source>
</evidence>
<dbReference type="InterPro" id="IPR029069">
    <property type="entry name" value="HotDog_dom_sf"/>
</dbReference>
<dbReference type="InterPro" id="IPR040170">
    <property type="entry name" value="Cytosol_ACT"/>
</dbReference>
<dbReference type="EMBL" id="NFEZ01000004">
    <property type="protein sequence ID" value="PLT44217.1"/>
    <property type="molecule type" value="Genomic_DNA"/>
</dbReference>
<feature type="region of interest" description="Disordered" evidence="4">
    <location>
        <begin position="180"/>
        <end position="241"/>
    </location>
</feature>